<keyword evidence="6" id="KW-1185">Reference proteome</keyword>
<reference evidence="5" key="1">
    <citation type="submission" date="2022-11" db="EMBL/GenBank/DDBJ databases">
        <authorList>
            <person name="Petersen C."/>
        </authorList>
    </citation>
    <scope>NUCLEOTIDE SEQUENCE</scope>
    <source>
        <strain evidence="5">IBT 30069</strain>
    </source>
</reference>
<dbReference type="CDD" id="cd03784">
    <property type="entry name" value="GT1_Gtf-like"/>
    <property type="match status" value="1"/>
</dbReference>
<evidence type="ECO:0000256" key="3">
    <source>
        <dbReference type="SAM" id="MobiDB-lite"/>
    </source>
</evidence>
<dbReference type="AlphaFoldDB" id="A0A9W9EVN7"/>
<gene>
    <name evidence="5" type="ORF">N7456_012337</name>
</gene>
<dbReference type="GO" id="GO:0005975">
    <property type="term" value="P:carbohydrate metabolic process"/>
    <property type="evidence" value="ECO:0007669"/>
    <property type="project" value="InterPro"/>
</dbReference>
<accession>A0A9W9EVN7</accession>
<dbReference type="Pfam" id="PF03033">
    <property type="entry name" value="Glyco_transf_28"/>
    <property type="match status" value="1"/>
</dbReference>
<reference evidence="5" key="2">
    <citation type="journal article" date="2023" name="IMA Fungus">
        <title>Comparative genomic study of the Penicillium genus elucidates a diverse pangenome and 15 lateral gene transfer events.</title>
        <authorList>
            <person name="Petersen C."/>
            <person name="Sorensen T."/>
            <person name="Nielsen M.R."/>
            <person name="Sondergaard T.E."/>
            <person name="Sorensen J.L."/>
            <person name="Fitzpatrick D.A."/>
            <person name="Frisvad J.C."/>
            <person name="Nielsen K.L."/>
        </authorList>
    </citation>
    <scope>NUCLEOTIDE SEQUENCE</scope>
    <source>
        <strain evidence="5">IBT 30069</strain>
    </source>
</reference>
<dbReference type="InterPro" id="IPR002213">
    <property type="entry name" value="UDP_glucos_trans"/>
</dbReference>
<comment type="subcellular location">
    <subcellularLocation>
        <location evidence="1">Endomembrane system</location>
        <topology evidence="1">Peripheral membrane protein</topology>
    </subcellularLocation>
</comment>
<dbReference type="Gene3D" id="3.40.50.2000">
    <property type="entry name" value="Glycogen Phosphorylase B"/>
    <property type="match status" value="2"/>
</dbReference>
<comment type="caution">
    <text evidence="5">The sequence shown here is derived from an EMBL/GenBank/DDBJ whole genome shotgun (WGS) entry which is preliminary data.</text>
</comment>
<feature type="region of interest" description="Disordered" evidence="3">
    <location>
        <begin position="771"/>
        <end position="800"/>
    </location>
</feature>
<sequence>MDIKHQFEATDAPASPEREGASDEDLIFDDSPPPAYHAVFTNEQSELPEYTSERPVSMMLGDTGRFSIDLNAGNRTSAFIQSFALPAQRPRVIEMPINSSTSTPKNTTESELETTLETGVDMKGIALDIVFMLIGSRDETKSMILVGQELQKQGNRVLIATHGIFRSFATKLGMEFFSISNDPQHPIATNDSGFIPGLNSSDRSEVQQSRRMLLHSLKQCWNACRYSESREGKPFSIDVIIATPLAHAHIHCAERLSIPLHIMSTSPWTPTRQFAHPLAQLESGSEIDSHIQNYLSYILVEDSIQHEIHRVVDHFRQAVLGLPTSLCVEEKGLLAQFSIPHTYLWASGLLDRPEDWEGHIDIAGFVRATNSLPFTPSEKLRKFLSQAVEPVLVQLDASQLKDPEQFVESLKEASLKYGIYIILPRAFGDVGNLPGLPTIFVLDSEPTGKARADMKLLEWLSSRASVLLTSGSVSSINHGIEHCKPMICVPLLQDQPFWSNAVQTAGIGPAPIKETVFSSEVFTDSFRHCLRPEVREAAESLGAGTENENGAANAAKSFYRHLQWEKVQRNPTTSDPAIYSMRLKGFVVPSITKTVVEMGNDGAISSPANEAPTRVAKAELGVCVDGEKPTFFVGAMDVGQNLIKAIIKPTISHISDARTKNENQNDLPTKQMTQKPEKSKSGVALKVARNVGFGSAVACGKIAILPFKTVYYMGETASYGIRALQKSPRHEARAQQKERDSYFSGSITQGTLKDSDMDLHLSLQQDDAYSRALRASSSDTQQQSRDQNAKFDEKELERHF</sequence>
<feature type="region of interest" description="Disordered" evidence="3">
    <location>
        <begin position="1"/>
        <end position="29"/>
    </location>
</feature>
<feature type="compositionally biased region" description="Basic and acidic residues" evidence="3">
    <location>
        <begin position="787"/>
        <end position="800"/>
    </location>
</feature>
<organism evidence="5 6">
    <name type="scientific">Penicillium angulare</name>
    <dbReference type="NCBI Taxonomy" id="116970"/>
    <lineage>
        <taxon>Eukaryota</taxon>
        <taxon>Fungi</taxon>
        <taxon>Dikarya</taxon>
        <taxon>Ascomycota</taxon>
        <taxon>Pezizomycotina</taxon>
        <taxon>Eurotiomycetes</taxon>
        <taxon>Eurotiomycetidae</taxon>
        <taxon>Eurotiales</taxon>
        <taxon>Aspergillaceae</taxon>
        <taxon>Penicillium</taxon>
    </lineage>
</organism>
<evidence type="ECO:0000259" key="4">
    <source>
        <dbReference type="Pfam" id="PF03033"/>
    </source>
</evidence>
<dbReference type="InterPro" id="IPR004276">
    <property type="entry name" value="GlycoTrans_28_N"/>
</dbReference>
<evidence type="ECO:0000256" key="2">
    <source>
        <dbReference type="ARBA" id="ARBA00022679"/>
    </source>
</evidence>
<dbReference type="PANTHER" id="PTHR48050">
    <property type="entry name" value="STEROL 3-BETA-GLUCOSYLTRANSFERASE"/>
    <property type="match status" value="1"/>
</dbReference>
<feature type="region of interest" description="Disordered" evidence="3">
    <location>
        <begin position="656"/>
        <end position="681"/>
    </location>
</feature>
<evidence type="ECO:0000313" key="5">
    <source>
        <dbReference type="EMBL" id="KAJ5088721.1"/>
    </source>
</evidence>
<dbReference type="SUPFAM" id="SSF53756">
    <property type="entry name" value="UDP-Glycosyltransferase/glycogen phosphorylase"/>
    <property type="match status" value="1"/>
</dbReference>
<dbReference type="PANTHER" id="PTHR48050:SF13">
    <property type="entry name" value="STEROL 3-BETA-GLUCOSYLTRANSFERASE UGT80A2"/>
    <property type="match status" value="1"/>
</dbReference>
<evidence type="ECO:0000313" key="6">
    <source>
        <dbReference type="Proteomes" id="UP001149165"/>
    </source>
</evidence>
<evidence type="ECO:0000256" key="1">
    <source>
        <dbReference type="ARBA" id="ARBA00004184"/>
    </source>
</evidence>
<name>A0A9W9EVN7_9EURO</name>
<dbReference type="GO" id="GO:0016906">
    <property type="term" value="F:sterol 3-beta-glucosyltransferase activity"/>
    <property type="evidence" value="ECO:0007669"/>
    <property type="project" value="UniProtKB-ARBA"/>
</dbReference>
<feature type="compositionally biased region" description="Polar residues" evidence="3">
    <location>
        <begin position="664"/>
        <end position="674"/>
    </location>
</feature>
<protein>
    <recommendedName>
        <fullName evidence="4">Glycosyltransferase family 28 N-terminal domain-containing protein</fullName>
    </recommendedName>
</protein>
<proteinExistence type="predicted"/>
<dbReference type="EMBL" id="JAPQKH010000007">
    <property type="protein sequence ID" value="KAJ5088721.1"/>
    <property type="molecule type" value="Genomic_DNA"/>
</dbReference>
<keyword evidence="2" id="KW-0808">Transferase</keyword>
<dbReference type="OrthoDB" id="5835829at2759"/>
<feature type="compositionally biased region" description="Low complexity" evidence="3">
    <location>
        <begin position="776"/>
        <end position="786"/>
    </location>
</feature>
<dbReference type="GO" id="GO:0012505">
    <property type="term" value="C:endomembrane system"/>
    <property type="evidence" value="ECO:0007669"/>
    <property type="project" value="UniProtKB-SubCell"/>
</dbReference>
<dbReference type="InterPro" id="IPR050426">
    <property type="entry name" value="Glycosyltransferase_28"/>
</dbReference>
<feature type="domain" description="Glycosyltransferase family 28 N-terminal" evidence="4">
    <location>
        <begin position="129"/>
        <end position="273"/>
    </location>
</feature>
<dbReference type="Proteomes" id="UP001149165">
    <property type="component" value="Unassembled WGS sequence"/>
</dbReference>